<dbReference type="Proteomes" id="UP000198508">
    <property type="component" value="Unassembled WGS sequence"/>
</dbReference>
<accession>A0A1I0CUP5</accession>
<evidence type="ECO:0000313" key="2">
    <source>
        <dbReference type="Proteomes" id="UP000198508"/>
    </source>
</evidence>
<protein>
    <submittedName>
        <fullName evidence="1">Uncharacterized protein</fullName>
    </submittedName>
</protein>
<evidence type="ECO:0000313" key="1">
    <source>
        <dbReference type="EMBL" id="SET23525.1"/>
    </source>
</evidence>
<dbReference type="STRING" id="460384.SAMN05216313_103180"/>
<dbReference type="AlphaFoldDB" id="A0A1I0CUP5"/>
<sequence>MKITRDNLDEVMFENHDARLLIEDVVSHTSANLYYYHDIEITVEKALDIWYKAQAADEEAHSFYSVSFLDFGKDRMPEMLCS</sequence>
<dbReference type="GeneID" id="93278438"/>
<name>A0A1I0CUP5_9FIRM</name>
<dbReference type="EMBL" id="FOIM01000003">
    <property type="protein sequence ID" value="SET23525.1"/>
    <property type="molecule type" value="Genomic_DNA"/>
</dbReference>
<dbReference type="RefSeq" id="WP_092361107.1">
    <property type="nucleotide sequence ID" value="NZ_CABJCG010000001.1"/>
</dbReference>
<organism evidence="1 2">
    <name type="scientific">Enterocloster lavalensis</name>
    <dbReference type="NCBI Taxonomy" id="460384"/>
    <lineage>
        <taxon>Bacteria</taxon>
        <taxon>Bacillati</taxon>
        <taxon>Bacillota</taxon>
        <taxon>Clostridia</taxon>
        <taxon>Lachnospirales</taxon>
        <taxon>Lachnospiraceae</taxon>
        <taxon>Enterocloster</taxon>
    </lineage>
</organism>
<proteinExistence type="predicted"/>
<gene>
    <name evidence="1" type="ORF">SAMN05216313_103180</name>
</gene>
<reference evidence="2" key="1">
    <citation type="submission" date="2016-10" db="EMBL/GenBank/DDBJ databases">
        <authorList>
            <person name="Varghese N."/>
            <person name="Submissions S."/>
        </authorList>
    </citation>
    <scope>NUCLEOTIDE SEQUENCE [LARGE SCALE GENOMIC DNA]</scope>
    <source>
        <strain evidence="2">NLAE-zl-G277</strain>
    </source>
</reference>
<keyword evidence="2" id="KW-1185">Reference proteome</keyword>